<organism evidence="2 3">
    <name type="scientific">Goodea atripinnis</name>
    <dbReference type="NCBI Taxonomy" id="208336"/>
    <lineage>
        <taxon>Eukaryota</taxon>
        <taxon>Metazoa</taxon>
        <taxon>Chordata</taxon>
        <taxon>Craniata</taxon>
        <taxon>Vertebrata</taxon>
        <taxon>Euteleostomi</taxon>
        <taxon>Actinopterygii</taxon>
        <taxon>Neopterygii</taxon>
        <taxon>Teleostei</taxon>
        <taxon>Neoteleostei</taxon>
        <taxon>Acanthomorphata</taxon>
        <taxon>Ovalentaria</taxon>
        <taxon>Atherinomorphae</taxon>
        <taxon>Cyprinodontiformes</taxon>
        <taxon>Goodeidae</taxon>
        <taxon>Goodea</taxon>
    </lineage>
</organism>
<gene>
    <name evidence="2" type="primary">KBTBD12_1</name>
    <name evidence="2" type="ORF">GOODEAATRI_002722</name>
</gene>
<keyword evidence="3" id="KW-1185">Reference proteome</keyword>
<accession>A0ABV0PKF6</accession>
<evidence type="ECO:0000313" key="3">
    <source>
        <dbReference type="Proteomes" id="UP001476798"/>
    </source>
</evidence>
<dbReference type="Proteomes" id="UP001476798">
    <property type="component" value="Unassembled WGS sequence"/>
</dbReference>
<comment type="caution">
    <text evidence="2">The sequence shown here is derived from an EMBL/GenBank/DDBJ whole genome shotgun (WGS) entry which is preliminary data.</text>
</comment>
<name>A0ABV0PKF6_9TELE</name>
<dbReference type="Pfam" id="PF01344">
    <property type="entry name" value="Kelch_1"/>
    <property type="match status" value="1"/>
</dbReference>
<evidence type="ECO:0000256" key="1">
    <source>
        <dbReference type="ARBA" id="ARBA00022441"/>
    </source>
</evidence>
<sequence>MDDEPDRLSNRLLEYHPNTNKWTELAPMKYSKYRCSALVLNGEIFVIGGIGCEGMDRGQSRHCLNAVEIYNPDGDYWRDGPPLPCPQLSLRTNASNAGVVGGKIYVCGYYKGAGTGITFTLTFENLFQDATKFLCLSSPPSQIVMMT</sequence>
<dbReference type="InterPro" id="IPR015915">
    <property type="entry name" value="Kelch-typ_b-propeller"/>
</dbReference>
<dbReference type="InterPro" id="IPR052392">
    <property type="entry name" value="Kelch-BTB_domain-containing"/>
</dbReference>
<dbReference type="PANTHER" id="PTHR46375">
    <property type="entry name" value="KELCH REPEAT AND BTB DOMAIN-CONTAINING PROTEIN 13-RELATED"/>
    <property type="match status" value="1"/>
</dbReference>
<proteinExistence type="predicted"/>
<evidence type="ECO:0000313" key="2">
    <source>
        <dbReference type="EMBL" id="MEQ2183906.1"/>
    </source>
</evidence>
<dbReference type="SUPFAM" id="SSF117281">
    <property type="entry name" value="Kelch motif"/>
    <property type="match status" value="1"/>
</dbReference>
<dbReference type="SMART" id="SM00612">
    <property type="entry name" value="Kelch"/>
    <property type="match status" value="2"/>
</dbReference>
<dbReference type="EMBL" id="JAHRIO010080063">
    <property type="protein sequence ID" value="MEQ2183906.1"/>
    <property type="molecule type" value="Genomic_DNA"/>
</dbReference>
<dbReference type="InterPro" id="IPR006652">
    <property type="entry name" value="Kelch_1"/>
</dbReference>
<protein>
    <submittedName>
        <fullName evidence="2">Kelch repeat and BTB domain-containing protein 12</fullName>
    </submittedName>
</protein>
<dbReference type="PANTHER" id="PTHR46375:SF3">
    <property type="entry name" value="KELCH REPEAT AND BTB DOMAIN-CONTAINING PROTEIN 13"/>
    <property type="match status" value="1"/>
</dbReference>
<dbReference type="Gene3D" id="2.120.10.80">
    <property type="entry name" value="Kelch-type beta propeller"/>
    <property type="match status" value="1"/>
</dbReference>
<reference evidence="2 3" key="1">
    <citation type="submission" date="2021-06" db="EMBL/GenBank/DDBJ databases">
        <authorList>
            <person name="Palmer J.M."/>
        </authorList>
    </citation>
    <scope>NUCLEOTIDE SEQUENCE [LARGE SCALE GENOMIC DNA]</scope>
    <source>
        <strain evidence="2 3">GA_2019</strain>
        <tissue evidence="2">Muscle</tissue>
    </source>
</reference>
<keyword evidence="1" id="KW-0880">Kelch repeat</keyword>